<evidence type="ECO:0000256" key="3">
    <source>
        <dbReference type="SAM" id="SignalP"/>
    </source>
</evidence>
<dbReference type="SUPFAM" id="SSF57059">
    <property type="entry name" value="omega toxin-like"/>
    <property type="match status" value="1"/>
</dbReference>
<sequence>MNLTCVLIIAVLFLTACQLIAADDSRDNQKHRAVRMRDALKNFKDSRACSGRGSRCPPQCCMGLTCGREYPPRCG</sequence>
<protein>
    <submittedName>
        <fullName evidence="4">G092 VD Superfamily O1-variant1 precursor conopeptide</fullName>
    </submittedName>
</protein>
<reference evidence="4" key="1">
    <citation type="journal article" date="2014" name="Nat. Commun.">
        <title>Evolution of separate predation- and defence-evoked venoms in carnivorous cone snails.</title>
        <authorList>
            <person name="Dutertre S."/>
            <person name="Jin A.-H."/>
            <person name="Vetter I."/>
            <person name="Hamilton B."/>
            <person name="Sunagar K."/>
            <person name="Lavergne V."/>
            <person name="Dutertre V."/>
            <person name="Fry B.G."/>
            <person name="Antunes A."/>
            <person name="Venter D.J."/>
            <person name="Alewood P.F."/>
            <person name="Lewis R.J."/>
        </authorList>
    </citation>
    <scope>NUCLEOTIDE SEQUENCE</scope>
    <source>
        <strain evidence="4">G092</strain>
        <tissue evidence="4">Venom duct</tissue>
    </source>
</reference>
<accession>X5IY16</accession>
<evidence type="ECO:0000256" key="2">
    <source>
        <dbReference type="ARBA" id="ARBA00022525"/>
    </source>
</evidence>
<proteinExistence type="evidence at transcript level"/>
<dbReference type="Pfam" id="PF02950">
    <property type="entry name" value="Conotoxin"/>
    <property type="match status" value="1"/>
</dbReference>
<evidence type="ECO:0000313" key="4">
    <source>
        <dbReference type="EMBL" id="BAO65625.1"/>
    </source>
</evidence>
<dbReference type="AlphaFoldDB" id="X5IY16"/>
<dbReference type="InterPro" id="IPR004214">
    <property type="entry name" value="Conotoxin"/>
</dbReference>
<keyword evidence="3" id="KW-0732">Signal</keyword>
<evidence type="ECO:0000256" key="1">
    <source>
        <dbReference type="ARBA" id="ARBA00004613"/>
    </source>
</evidence>
<feature type="chain" id="PRO_5004956246" evidence="3">
    <location>
        <begin position="23"/>
        <end position="75"/>
    </location>
</feature>
<feature type="signal peptide" evidence="3">
    <location>
        <begin position="1"/>
        <end position="22"/>
    </location>
</feature>
<dbReference type="EMBL" id="AB910857">
    <property type="protein sequence ID" value="BAO65625.1"/>
    <property type="molecule type" value="mRNA"/>
</dbReference>
<keyword evidence="2" id="KW-0964">Secreted</keyword>
<organism evidence="4">
    <name type="scientific">Conus geographus</name>
    <name type="common">Geography cone</name>
    <name type="synonym">Nubecula geographus</name>
    <dbReference type="NCBI Taxonomy" id="6491"/>
    <lineage>
        <taxon>Eukaryota</taxon>
        <taxon>Metazoa</taxon>
        <taxon>Spiralia</taxon>
        <taxon>Lophotrochozoa</taxon>
        <taxon>Mollusca</taxon>
        <taxon>Gastropoda</taxon>
        <taxon>Caenogastropoda</taxon>
        <taxon>Neogastropoda</taxon>
        <taxon>Conoidea</taxon>
        <taxon>Conidae</taxon>
        <taxon>Conus</taxon>
        <taxon>Gastridium</taxon>
    </lineage>
</organism>
<dbReference type="GO" id="GO:0005576">
    <property type="term" value="C:extracellular region"/>
    <property type="evidence" value="ECO:0007669"/>
    <property type="project" value="UniProtKB-SubCell"/>
</dbReference>
<name>X5IY16_CONGE</name>
<dbReference type="GO" id="GO:0008200">
    <property type="term" value="F:ion channel inhibitor activity"/>
    <property type="evidence" value="ECO:0007669"/>
    <property type="project" value="InterPro"/>
</dbReference>
<comment type="subcellular location">
    <subcellularLocation>
        <location evidence="1">Secreted</location>
    </subcellularLocation>
</comment>